<feature type="compositionally biased region" description="Basic and acidic residues" evidence="1">
    <location>
        <begin position="52"/>
        <end position="62"/>
    </location>
</feature>
<name>A0AAE0YNB5_9GAST</name>
<feature type="compositionally biased region" description="Basic and acidic residues" evidence="1">
    <location>
        <begin position="10"/>
        <end position="28"/>
    </location>
</feature>
<feature type="region of interest" description="Disordered" evidence="1">
    <location>
        <begin position="1"/>
        <end position="66"/>
    </location>
</feature>
<evidence type="ECO:0000313" key="3">
    <source>
        <dbReference type="Proteomes" id="UP001283361"/>
    </source>
</evidence>
<dbReference type="AlphaFoldDB" id="A0AAE0YNB5"/>
<comment type="caution">
    <text evidence="2">The sequence shown here is derived from an EMBL/GenBank/DDBJ whole genome shotgun (WGS) entry which is preliminary data.</text>
</comment>
<evidence type="ECO:0000313" key="2">
    <source>
        <dbReference type="EMBL" id="KAK3752104.1"/>
    </source>
</evidence>
<feature type="region of interest" description="Disordered" evidence="1">
    <location>
        <begin position="358"/>
        <end position="445"/>
    </location>
</feature>
<dbReference type="Proteomes" id="UP001283361">
    <property type="component" value="Unassembled WGS sequence"/>
</dbReference>
<feature type="compositionally biased region" description="Polar residues" evidence="1">
    <location>
        <begin position="100"/>
        <end position="124"/>
    </location>
</feature>
<feature type="compositionally biased region" description="Low complexity" evidence="1">
    <location>
        <begin position="430"/>
        <end position="445"/>
    </location>
</feature>
<feature type="region of interest" description="Disordered" evidence="1">
    <location>
        <begin position="464"/>
        <end position="490"/>
    </location>
</feature>
<feature type="region of interest" description="Disordered" evidence="1">
    <location>
        <begin position="94"/>
        <end position="168"/>
    </location>
</feature>
<protein>
    <submittedName>
        <fullName evidence="2">Uncharacterized protein</fullName>
    </submittedName>
</protein>
<reference evidence="2" key="1">
    <citation type="journal article" date="2023" name="G3 (Bethesda)">
        <title>A reference genome for the long-term kleptoplast-retaining sea slug Elysia crispata morphotype clarki.</title>
        <authorList>
            <person name="Eastman K.E."/>
            <person name="Pendleton A.L."/>
            <person name="Shaikh M.A."/>
            <person name="Suttiyut T."/>
            <person name="Ogas R."/>
            <person name="Tomko P."/>
            <person name="Gavelis G."/>
            <person name="Widhalm J.R."/>
            <person name="Wisecaver J.H."/>
        </authorList>
    </citation>
    <scope>NUCLEOTIDE SEQUENCE</scope>
    <source>
        <strain evidence="2">ECLA1</strain>
    </source>
</reference>
<evidence type="ECO:0000256" key="1">
    <source>
        <dbReference type="SAM" id="MobiDB-lite"/>
    </source>
</evidence>
<feature type="compositionally biased region" description="Low complexity" evidence="1">
    <location>
        <begin position="297"/>
        <end position="324"/>
    </location>
</feature>
<sequence length="613" mass="66953">MDTEGPVSVLDRRTRSSSRDRVIADRITRQRSPGPNTRRGGRYRSGSQLSVDETHAGYRDANDENAGEELAVVYRISQPYRTSFSAGYSVTWGRARPAQPKSTATTDRSRSLSPTASLRSNASIMSAPPAPYSSILHNSHYRPSTGAMYPADKRRPRGRSKSPKRVTYNTRVTVRHSDTEDNMFTQLSEGEDFGLGEYEAPLRPIKSPFARSVISPRYNEFSQLSPAPSTPSPTSPTVSFGGQSSSAPRRYDIVNNSNGNLVGNSSDSINKQNQPPPLPPAQRRVRDVTNTAGRAMPPQHLQQQKPQHTTSSLPPQPPQSSSSLYDTPSRPRGQHHQAARPDYTSEIMDLTQQITQMEWSPRQTRASRGRPPPGPPPSSAPAHRGNDRTTTAASAATDAVKNTNGSKSNTSNNSNQPDSMLFSPPPGGTPPTASAPAPSGGEYVPYTTTATTTVQTSHMQPVGILKDSRNGCGGQESDTQGQGHIQSGVISSGNGVVRDGYPEEYRALYYHGAIITLDYSLCDKGYPEEYRSLYYHGAIITLDYSRCDKGYPEECNPFVLVRARWRCWDSGLPSEGIQRHSHACVECLSGVRQGILVYHQRGFSATVMLVLSV</sequence>
<feature type="compositionally biased region" description="Low complexity" evidence="1">
    <location>
        <begin position="389"/>
        <end position="415"/>
    </location>
</feature>
<feature type="compositionally biased region" description="Basic residues" evidence="1">
    <location>
        <begin position="154"/>
        <end position="164"/>
    </location>
</feature>
<feature type="compositionally biased region" description="Polar residues" evidence="1">
    <location>
        <begin position="476"/>
        <end position="490"/>
    </location>
</feature>
<proteinExistence type="predicted"/>
<accession>A0AAE0YNB5</accession>
<feature type="compositionally biased region" description="Pro residues" evidence="1">
    <location>
        <begin position="370"/>
        <end position="379"/>
    </location>
</feature>
<feature type="compositionally biased region" description="Low complexity" evidence="1">
    <location>
        <begin position="254"/>
        <end position="268"/>
    </location>
</feature>
<feature type="region of interest" description="Disordered" evidence="1">
    <location>
        <begin position="296"/>
        <end position="342"/>
    </location>
</feature>
<organism evidence="2 3">
    <name type="scientific">Elysia crispata</name>
    <name type="common">lettuce slug</name>
    <dbReference type="NCBI Taxonomy" id="231223"/>
    <lineage>
        <taxon>Eukaryota</taxon>
        <taxon>Metazoa</taxon>
        <taxon>Spiralia</taxon>
        <taxon>Lophotrochozoa</taxon>
        <taxon>Mollusca</taxon>
        <taxon>Gastropoda</taxon>
        <taxon>Heterobranchia</taxon>
        <taxon>Euthyneura</taxon>
        <taxon>Panpulmonata</taxon>
        <taxon>Sacoglossa</taxon>
        <taxon>Placobranchoidea</taxon>
        <taxon>Plakobranchidae</taxon>
        <taxon>Elysia</taxon>
    </lineage>
</organism>
<keyword evidence="3" id="KW-1185">Reference proteome</keyword>
<dbReference type="EMBL" id="JAWDGP010005786">
    <property type="protein sequence ID" value="KAK3752104.1"/>
    <property type="molecule type" value="Genomic_DNA"/>
</dbReference>
<gene>
    <name evidence="2" type="ORF">RRG08_014381</name>
</gene>
<feature type="region of interest" description="Disordered" evidence="1">
    <location>
        <begin position="222"/>
        <end position="283"/>
    </location>
</feature>